<evidence type="ECO:0000313" key="3">
    <source>
        <dbReference type="Proteomes" id="UP000009149"/>
    </source>
</evidence>
<accession>B3DZ39</accession>
<dbReference type="EMBL" id="CP000975">
    <property type="protein sequence ID" value="ACD84131.1"/>
    <property type="molecule type" value="Genomic_DNA"/>
</dbReference>
<proteinExistence type="predicted"/>
<evidence type="ECO:0000313" key="2">
    <source>
        <dbReference type="EMBL" id="ACD84131.1"/>
    </source>
</evidence>
<dbReference type="HOGENOM" id="CLU_3330004_0_0_0"/>
<evidence type="ECO:0000256" key="1">
    <source>
        <dbReference type="SAM" id="MobiDB-lite"/>
    </source>
</evidence>
<name>B3DZ39_METI4</name>
<dbReference type="AlphaFoldDB" id="B3DZ39"/>
<organism evidence="2 3">
    <name type="scientific">Methylacidiphilum infernorum (isolate V4)</name>
    <name type="common">Methylokorus infernorum (strain V4)</name>
    <dbReference type="NCBI Taxonomy" id="481448"/>
    <lineage>
        <taxon>Bacteria</taxon>
        <taxon>Pseudomonadati</taxon>
        <taxon>Verrucomicrobiota</taxon>
        <taxon>Methylacidiphilae</taxon>
        <taxon>Methylacidiphilales</taxon>
        <taxon>Methylacidiphilaceae</taxon>
        <taxon>Methylacidiphilum (ex Ratnadevi et al. 2023)</taxon>
    </lineage>
</organism>
<dbReference type="Proteomes" id="UP000009149">
    <property type="component" value="Chromosome"/>
</dbReference>
<sequence length="38" mass="4506">MGLEPSWGFSPSWPAKEKKVKRKQNRAIVNKNLMRKHQ</sequence>
<reference evidence="2 3" key="1">
    <citation type="journal article" date="2008" name="Biol. Direct">
        <title>Complete genome sequence of the extremely acidophilic methanotroph isolate V4, Methylacidiphilum infernorum, a representative of the bacterial phylum Verrucomicrobia.</title>
        <authorList>
            <person name="Hou S."/>
            <person name="Makarova K.S."/>
            <person name="Saw J.H."/>
            <person name="Senin P."/>
            <person name="Ly B.V."/>
            <person name="Zhou Z."/>
            <person name="Ren Y."/>
            <person name="Wang J."/>
            <person name="Galperin M.Y."/>
            <person name="Omelchenko M.V."/>
            <person name="Wolf Y.I."/>
            <person name="Yutin N."/>
            <person name="Koonin E.V."/>
            <person name="Stott M.B."/>
            <person name="Mountain B.W."/>
            <person name="Crowe M.A."/>
            <person name="Smirnova A.V."/>
            <person name="Dunfield P.F."/>
            <person name="Feng L."/>
            <person name="Wang L."/>
            <person name="Alam M."/>
        </authorList>
    </citation>
    <scope>NUCLEOTIDE SEQUENCE [LARGE SCALE GENOMIC DNA]</scope>
    <source>
        <strain evidence="3">Isolate V4</strain>
    </source>
</reference>
<protein>
    <submittedName>
        <fullName evidence="2">Uncharacterized protein</fullName>
    </submittedName>
</protein>
<gene>
    <name evidence="2" type="ordered locus">Minf_2077</name>
</gene>
<dbReference type="KEGG" id="min:Minf_2077"/>
<feature type="region of interest" description="Disordered" evidence="1">
    <location>
        <begin position="1"/>
        <end position="38"/>
    </location>
</feature>